<feature type="region of interest" description="Disordered" evidence="1">
    <location>
        <begin position="1"/>
        <end position="22"/>
    </location>
</feature>
<evidence type="ECO:0000313" key="2">
    <source>
        <dbReference type="EMBL" id="KAJ7721366.1"/>
    </source>
</evidence>
<sequence>MTPTVGDRVAEQAARSHPPSVEDELLYLPSDFDASERLELSLTVLAQEEVKWREGEAFDALHAVQNIVKALTALRDRKGKHERQQKDNTRAGDEIRDTVKRRDRHMQTYESARQAMISLDALLDGPNTHFPPLKERDTFIKSINLVPRGKSVKDPGDRVQWCRAEAEMQRWQEQKEQKLVELLRTVHSFARMQQVWSELATRHANQPGHAAYASQKAFMYERRAEEARNLVRLGGYGSLLEPKANVIEFIEKEHSREELYLSNRLAAT</sequence>
<keyword evidence="3" id="KW-1185">Reference proteome</keyword>
<organism evidence="2 3">
    <name type="scientific">Mycena metata</name>
    <dbReference type="NCBI Taxonomy" id="1033252"/>
    <lineage>
        <taxon>Eukaryota</taxon>
        <taxon>Fungi</taxon>
        <taxon>Dikarya</taxon>
        <taxon>Basidiomycota</taxon>
        <taxon>Agaricomycotina</taxon>
        <taxon>Agaricomycetes</taxon>
        <taxon>Agaricomycetidae</taxon>
        <taxon>Agaricales</taxon>
        <taxon>Marasmiineae</taxon>
        <taxon>Mycenaceae</taxon>
        <taxon>Mycena</taxon>
    </lineage>
</organism>
<comment type="caution">
    <text evidence="2">The sequence shown here is derived from an EMBL/GenBank/DDBJ whole genome shotgun (WGS) entry which is preliminary data.</text>
</comment>
<feature type="compositionally biased region" description="Basic and acidic residues" evidence="1">
    <location>
        <begin position="82"/>
        <end position="100"/>
    </location>
</feature>
<dbReference type="EMBL" id="JARKIB010000230">
    <property type="protein sequence ID" value="KAJ7721366.1"/>
    <property type="molecule type" value="Genomic_DNA"/>
</dbReference>
<accession>A0AAD7MKU5</accession>
<gene>
    <name evidence="2" type="ORF">B0H16DRAFT_1473892</name>
</gene>
<protein>
    <submittedName>
        <fullName evidence="2">Uncharacterized protein</fullName>
    </submittedName>
</protein>
<proteinExistence type="predicted"/>
<name>A0AAD7MKU5_9AGAR</name>
<evidence type="ECO:0000313" key="3">
    <source>
        <dbReference type="Proteomes" id="UP001215598"/>
    </source>
</evidence>
<dbReference type="Proteomes" id="UP001215598">
    <property type="component" value="Unassembled WGS sequence"/>
</dbReference>
<reference evidence="2" key="1">
    <citation type="submission" date="2023-03" db="EMBL/GenBank/DDBJ databases">
        <title>Massive genome expansion in bonnet fungi (Mycena s.s.) driven by repeated elements and novel gene families across ecological guilds.</title>
        <authorList>
            <consortium name="Lawrence Berkeley National Laboratory"/>
            <person name="Harder C.B."/>
            <person name="Miyauchi S."/>
            <person name="Viragh M."/>
            <person name="Kuo A."/>
            <person name="Thoen E."/>
            <person name="Andreopoulos B."/>
            <person name="Lu D."/>
            <person name="Skrede I."/>
            <person name="Drula E."/>
            <person name="Henrissat B."/>
            <person name="Morin E."/>
            <person name="Kohler A."/>
            <person name="Barry K."/>
            <person name="LaButti K."/>
            <person name="Morin E."/>
            <person name="Salamov A."/>
            <person name="Lipzen A."/>
            <person name="Mereny Z."/>
            <person name="Hegedus B."/>
            <person name="Baldrian P."/>
            <person name="Stursova M."/>
            <person name="Weitz H."/>
            <person name="Taylor A."/>
            <person name="Grigoriev I.V."/>
            <person name="Nagy L.G."/>
            <person name="Martin F."/>
            <person name="Kauserud H."/>
        </authorList>
    </citation>
    <scope>NUCLEOTIDE SEQUENCE</scope>
    <source>
        <strain evidence="2">CBHHK182m</strain>
    </source>
</reference>
<evidence type="ECO:0000256" key="1">
    <source>
        <dbReference type="SAM" id="MobiDB-lite"/>
    </source>
</evidence>
<dbReference type="AlphaFoldDB" id="A0AAD7MKU5"/>
<feature type="region of interest" description="Disordered" evidence="1">
    <location>
        <begin position="76"/>
        <end position="105"/>
    </location>
</feature>